<feature type="signal peptide" evidence="1">
    <location>
        <begin position="1"/>
        <end position="22"/>
    </location>
</feature>
<dbReference type="EMBL" id="FOUE01000003">
    <property type="protein sequence ID" value="SFM36174.1"/>
    <property type="molecule type" value="Genomic_DNA"/>
</dbReference>
<feature type="chain" id="PRO_5011796516" evidence="1">
    <location>
        <begin position="23"/>
        <end position="518"/>
    </location>
</feature>
<dbReference type="RefSeq" id="WP_092022529.1">
    <property type="nucleotide sequence ID" value="NZ_FOUE01000003.1"/>
</dbReference>
<keyword evidence="3" id="KW-1185">Reference proteome</keyword>
<evidence type="ECO:0000313" key="3">
    <source>
        <dbReference type="Proteomes" id="UP000198519"/>
    </source>
</evidence>
<proteinExistence type="predicted"/>
<dbReference type="OrthoDB" id="6349496at2"/>
<keyword evidence="1" id="KW-0732">Signal</keyword>
<protein>
    <submittedName>
        <fullName evidence="2">Uncharacterized protein</fullName>
    </submittedName>
</protein>
<name>A0A1I4Q7Z8_9GAMM</name>
<reference evidence="3" key="1">
    <citation type="submission" date="2016-10" db="EMBL/GenBank/DDBJ databases">
        <authorList>
            <person name="Varghese N."/>
            <person name="Submissions S."/>
        </authorList>
    </citation>
    <scope>NUCLEOTIDE SEQUENCE [LARGE SCALE GENOMIC DNA]</scope>
    <source>
        <strain evidence="3">CGMCC 1.7061</strain>
    </source>
</reference>
<accession>A0A1I4Q7Z8</accession>
<sequence length="518" mass="57397">MTHLARLGWLVLSFTFTTSLLAAPTETVQWGWRPPVELAGEGEPEAAVRQLRHYIQLQRLVMERTDYHDQTRAFVDDLWESLESFDLEGFYQLLPEQQAPWRALTVYGEVGPDQYHIGPEPRLRPGSDQPGLGDFRAEVRAREIDAEDATHYLLDANVGIGLGNVGWPSVVRAAEEALRMVGGQETGQVTPRLTDLEGTLARDSGGELEVYRRQARGLNPALSEAELDLLAPVWASYPQMWQLVSGLGTLDDLLIVDEGEPGYRQVHGVFTLHPQRLANAYPDLARYLERLDSLVKAELNLYDEYGRLIRVGVDSERLQGTLSMVVRDGQVVPVRYEKPVAEAPRFDPREPRQLRAHVDARLDVLGIIAEVEGMSFEIAYEPTAQGARFVAQGRSVPRVGVGGRALGVLPASIIDVVLPKRIDQLMRDFLTVACEGNSQQGITGIVEVGGGAGEPGQLQLAAAFEGLDNFFVRIGMGIINNRVIPGERVSEDLKNLVNDAHQAFSSDLDQFERLLVQR</sequence>
<evidence type="ECO:0000256" key="1">
    <source>
        <dbReference type="SAM" id="SignalP"/>
    </source>
</evidence>
<gene>
    <name evidence="2" type="ORF">SAMN04487963_2235</name>
</gene>
<dbReference type="AlphaFoldDB" id="A0A1I4Q7Z8"/>
<evidence type="ECO:0000313" key="2">
    <source>
        <dbReference type="EMBL" id="SFM36174.1"/>
    </source>
</evidence>
<organism evidence="2 3">
    <name type="scientific">Marinobacter zhejiangensis</name>
    <dbReference type="NCBI Taxonomy" id="488535"/>
    <lineage>
        <taxon>Bacteria</taxon>
        <taxon>Pseudomonadati</taxon>
        <taxon>Pseudomonadota</taxon>
        <taxon>Gammaproteobacteria</taxon>
        <taxon>Pseudomonadales</taxon>
        <taxon>Marinobacteraceae</taxon>
        <taxon>Marinobacter</taxon>
    </lineage>
</organism>
<dbReference type="Proteomes" id="UP000198519">
    <property type="component" value="Unassembled WGS sequence"/>
</dbReference>